<name>A0ABX0M439_9BURK</name>
<keyword evidence="1" id="KW-0812">Transmembrane</keyword>
<evidence type="ECO:0000256" key="1">
    <source>
        <dbReference type="SAM" id="Phobius"/>
    </source>
</evidence>
<sequence>MIVISGRKNVYRQLGYVADFCPICRSVQTFLVRRIGRASHVYFISVGKGELAGYDRICQSCLTPFPTEEKKYKQILKDPVPLPELQASTFPDLETVWQERMAQEAHIVHAPLLLSAEKRSELILHQFMLLVPKMERCYSSAVIDKPAALAGIAGLVVMVAGWKLSPILFPNVRFFPEYGSFSPEFGFFFLGIALFAWQGRAAKGRLIRREVIPALATALRPLSPTEAELQAAFAQVRSAGHMLGVCAAETDAIRMVTR</sequence>
<evidence type="ECO:0000313" key="3">
    <source>
        <dbReference type="Proteomes" id="UP000819052"/>
    </source>
</evidence>
<keyword evidence="3" id="KW-1185">Reference proteome</keyword>
<keyword evidence="1" id="KW-1133">Transmembrane helix</keyword>
<feature type="transmembrane region" description="Helical" evidence="1">
    <location>
        <begin position="146"/>
        <end position="165"/>
    </location>
</feature>
<keyword evidence="1" id="KW-0472">Membrane</keyword>
<proteinExistence type="predicted"/>
<dbReference type="EMBL" id="VVIW01000010">
    <property type="protein sequence ID" value="NHZ41939.1"/>
    <property type="molecule type" value="Genomic_DNA"/>
</dbReference>
<gene>
    <name evidence="2" type="ORF">F1609_17460</name>
</gene>
<reference evidence="2 3" key="1">
    <citation type="submission" date="2019-09" db="EMBL/GenBank/DDBJ databases">
        <title>Taxonomy of Antarctic Massilia spp.: description of Massilia rubra sp. nov., Massilia aquatica sp. nov., Massilia mucilaginosa sp. nov., Massilia frigida sp. nov. isolated from streams, lakes and regoliths.</title>
        <authorList>
            <person name="Holochova P."/>
            <person name="Sedlacek I."/>
            <person name="Kralova S."/>
            <person name="Maslanova I."/>
            <person name="Busse H.-J."/>
            <person name="Stankova E."/>
            <person name="Vrbovska V."/>
            <person name="Kovarovic V."/>
            <person name="Bartak M."/>
            <person name="Svec P."/>
            <person name="Pantucek R."/>
        </authorList>
    </citation>
    <scope>NUCLEOTIDE SEQUENCE [LARGE SCALE GENOMIC DNA]</scope>
    <source>
        <strain evidence="2 3">CCM 8693</strain>
    </source>
</reference>
<dbReference type="RefSeq" id="WP_167077705.1">
    <property type="nucleotide sequence ID" value="NZ_VVIW01000010.1"/>
</dbReference>
<evidence type="ECO:0000313" key="2">
    <source>
        <dbReference type="EMBL" id="NHZ41939.1"/>
    </source>
</evidence>
<protein>
    <submittedName>
        <fullName evidence="2">Uncharacterized protein</fullName>
    </submittedName>
</protein>
<accession>A0ABX0M439</accession>
<organism evidence="2 3">
    <name type="scientific">Massilia aquatica</name>
    <dbReference type="NCBI Taxonomy" id="2609000"/>
    <lineage>
        <taxon>Bacteria</taxon>
        <taxon>Pseudomonadati</taxon>
        <taxon>Pseudomonadota</taxon>
        <taxon>Betaproteobacteria</taxon>
        <taxon>Burkholderiales</taxon>
        <taxon>Oxalobacteraceae</taxon>
        <taxon>Telluria group</taxon>
        <taxon>Massilia</taxon>
    </lineage>
</organism>
<comment type="caution">
    <text evidence="2">The sequence shown here is derived from an EMBL/GenBank/DDBJ whole genome shotgun (WGS) entry which is preliminary data.</text>
</comment>
<feature type="transmembrane region" description="Helical" evidence="1">
    <location>
        <begin position="185"/>
        <end position="202"/>
    </location>
</feature>
<dbReference type="Proteomes" id="UP000819052">
    <property type="component" value="Unassembled WGS sequence"/>
</dbReference>